<dbReference type="SUPFAM" id="SSF54427">
    <property type="entry name" value="NTF2-like"/>
    <property type="match status" value="1"/>
</dbReference>
<dbReference type="AlphaFoldDB" id="A0A0M6Z6F7"/>
<dbReference type="PANTHER" id="PTHR38436">
    <property type="entry name" value="POLYKETIDE CYCLASE SNOAL-LIKE DOMAIN"/>
    <property type="match status" value="1"/>
</dbReference>
<dbReference type="GeneID" id="97669771"/>
<dbReference type="InterPro" id="IPR032710">
    <property type="entry name" value="NTF2-like_dom_sf"/>
</dbReference>
<accession>A0A0M6Z6F7</accession>
<evidence type="ECO:0000313" key="1">
    <source>
        <dbReference type="EMBL" id="CTQ70123.1"/>
    </source>
</evidence>
<dbReference type="Proteomes" id="UP000049983">
    <property type="component" value="Unassembled WGS sequence"/>
</dbReference>
<sequence length="156" mass="17240">MSNNPLEIIKAMEAALGRGQTDLSEFFHDDFVWSANKGCGTKNGLEAFERNWYGPWRAIFGNQVFKTERYLADGDWAACFGACHATHDGPFMGLAPTGKSVRIPYIDFWRFADGKIIENRVSVDFADVLAQLGTDVFNGHGWEAFDTGARIPPGAS</sequence>
<dbReference type="PANTHER" id="PTHR38436:SF1">
    <property type="entry name" value="ESTER CYCLASE"/>
    <property type="match status" value="1"/>
</dbReference>
<evidence type="ECO:0000313" key="2">
    <source>
        <dbReference type="Proteomes" id="UP000049983"/>
    </source>
</evidence>
<dbReference type="RefSeq" id="WP_055114168.1">
    <property type="nucleotide sequence ID" value="NZ_CXWA01000001.1"/>
</dbReference>
<organism evidence="1 2">
    <name type="scientific">Roseibium album</name>
    <dbReference type="NCBI Taxonomy" id="311410"/>
    <lineage>
        <taxon>Bacteria</taxon>
        <taxon>Pseudomonadati</taxon>
        <taxon>Pseudomonadota</taxon>
        <taxon>Alphaproteobacteria</taxon>
        <taxon>Hyphomicrobiales</taxon>
        <taxon>Stappiaceae</taxon>
        <taxon>Roseibium</taxon>
    </lineage>
</organism>
<reference evidence="2" key="1">
    <citation type="submission" date="2015-07" db="EMBL/GenBank/DDBJ databases">
        <authorList>
            <person name="Rodrigo-Torres Lidia"/>
            <person name="Arahal R.David."/>
        </authorList>
    </citation>
    <scope>NUCLEOTIDE SEQUENCE [LARGE SCALE GENOMIC DNA]</scope>
    <source>
        <strain evidence="2">CECT 5096</strain>
    </source>
</reference>
<proteinExistence type="predicted"/>
<dbReference type="GO" id="GO:0030638">
    <property type="term" value="P:polyketide metabolic process"/>
    <property type="evidence" value="ECO:0007669"/>
    <property type="project" value="InterPro"/>
</dbReference>
<name>A0A0M6Z6F7_9HYPH</name>
<gene>
    <name evidence="1" type="ORF">LA5096_02381</name>
</gene>
<protein>
    <submittedName>
        <fullName evidence="1">Putative ester cyclase</fullName>
    </submittedName>
</protein>
<dbReference type="OrthoDB" id="129343at2"/>
<dbReference type="STRING" id="311410.LA5095_01126"/>
<dbReference type="Gene3D" id="3.10.450.50">
    <property type="match status" value="1"/>
</dbReference>
<keyword evidence="2" id="KW-1185">Reference proteome</keyword>
<dbReference type="InterPro" id="IPR009959">
    <property type="entry name" value="Cyclase_SnoaL-like"/>
</dbReference>
<dbReference type="EMBL" id="CXWC01000010">
    <property type="protein sequence ID" value="CTQ70123.1"/>
    <property type="molecule type" value="Genomic_DNA"/>
</dbReference>
<dbReference type="Pfam" id="PF07366">
    <property type="entry name" value="SnoaL"/>
    <property type="match status" value="1"/>
</dbReference>